<dbReference type="InterPro" id="IPR001623">
    <property type="entry name" value="DnaJ_domain"/>
</dbReference>
<dbReference type="InterPro" id="IPR036869">
    <property type="entry name" value="J_dom_sf"/>
</dbReference>
<dbReference type="Pfam" id="PF00226">
    <property type="entry name" value="DnaJ"/>
    <property type="match status" value="1"/>
</dbReference>
<proteinExistence type="predicted"/>
<dbReference type="Gene3D" id="1.10.287.110">
    <property type="entry name" value="DnaJ domain"/>
    <property type="match status" value="1"/>
</dbReference>
<feature type="domain" description="J" evidence="2">
    <location>
        <begin position="79"/>
        <end position="130"/>
    </location>
</feature>
<evidence type="ECO:0000256" key="1">
    <source>
        <dbReference type="SAM" id="MobiDB-lite"/>
    </source>
</evidence>
<organism evidence="3 4">
    <name type="scientific">Bosea massiliensis</name>
    <dbReference type="NCBI Taxonomy" id="151419"/>
    <lineage>
        <taxon>Bacteria</taxon>
        <taxon>Pseudomonadati</taxon>
        <taxon>Pseudomonadota</taxon>
        <taxon>Alphaproteobacteria</taxon>
        <taxon>Hyphomicrobiales</taxon>
        <taxon>Boseaceae</taxon>
        <taxon>Bosea</taxon>
    </lineage>
</organism>
<dbReference type="RefSeq" id="WP_377818095.1">
    <property type="nucleotide sequence ID" value="NZ_JBHSLU010000161.1"/>
</dbReference>
<feature type="region of interest" description="Disordered" evidence="1">
    <location>
        <begin position="53"/>
        <end position="74"/>
    </location>
</feature>
<evidence type="ECO:0000313" key="4">
    <source>
        <dbReference type="Proteomes" id="UP001596060"/>
    </source>
</evidence>
<keyword evidence="4" id="KW-1185">Reference proteome</keyword>
<comment type="caution">
    <text evidence="3">The sequence shown here is derived from an EMBL/GenBank/DDBJ whole genome shotgun (WGS) entry which is preliminary data.</text>
</comment>
<dbReference type="CDD" id="cd06257">
    <property type="entry name" value="DnaJ"/>
    <property type="match status" value="1"/>
</dbReference>
<dbReference type="PROSITE" id="PS50076">
    <property type="entry name" value="DNAJ_2"/>
    <property type="match status" value="1"/>
</dbReference>
<dbReference type="SMART" id="SM00271">
    <property type="entry name" value="DnaJ"/>
    <property type="match status" value="1"/>
</dbReference>
<reference evidence="4" key="1">
    <citation type="journal article" date="2019" name="Int. J. Syst. Evol. Microbiol.">
        <title>The Global Catalogue of Microorganisms (GCM) 10K type strain sequencing project: providing services to taxonomists for standard genome sequencing and annotation.</title>
        <authorList>
            <consortium name="The Broad Institute Genomics Platform"/>
            <consortium name="The Broad Institute Genome Sequencing Center for Infectious Disease"/>
            <person name="Wu L."/>
            <person name="Ma J."/>
        </authorList>
    </citation>
    <scope>NUCLEOTIDE SEQUENCE [LARGE SCALE GENOMIC DNA]</scope>
    <source>
        <strain evidence="4">CCUG 43117</strain>
    </source>
</reference>
<dbReference type="Proteomes" id="UP001596060">
    <property type="component" value="Unassembled WGS sequence"/>
</dbReference>
<name>A0ABW0P9N0_9HYPH</name>
<accession>A0ABW0P9N0</accession>
<dbReference type="EMBL" id="JBHSLU010000161">
    <property type="protein sequence ID" value="MFC5509339.1"/>
    <property type="molecule type" value="Genomic_DNA"/>
</dbReference>
<evidence type="ECO:0000259" key="2">
    <source>
        <dbReference type="PROSITE" id="PS50076"/>
    </source>
</evidence>
<sequence length="130" mass="15202">MALSARLHRLYDEAADARAEEHVARRYSASRADECRRRYRSIVDEIHKLNLERKRRERLEGEQDERDETTQPARKRGEQWWLVLGVHPHAGRDEVNTVYRKLARKHHPDAGGTVEAMARINAARDQALAR</sequence>
<gene>
    <name evidence="3" type="ORF">ACFPN9_29420</name>
</gene>
<dbReference type="SUPFAM" id="SSF46565">
    <property type="entry name" value="Chaperone J-domain"/>
    <property type="match status" value="1"/>
</dbReference>
<evidence type="ECO:0000313" key="3">
    <source>
        <dbReference type="EMBL" id="MFC5509339.1"/>
    </source>
</evidence>
<protein>
    <submittedName>
        <fullName evidence="3">J domain-containing protein</fullName>
    </submittedName>
</protein>